<evidence type="ECO:0000256" key="11">
    <source>
        <dbReference type="SAM" id="MobiDB-lite"/>
    </source>
</evidence>
<feature type="transmembrane region" description="Helical" evidence="12">
    <location>
        <begin position="456"/>
        <end position="477"/>
    </location>
</feature>
<evidence type="ECO:0000256" key="3">
    <source>
        <dbReference type="ARBA" id="ARBA00022448"/>
    </source>
</evidence>
<feature type="transmembrane region" description="Helical" evidence="12">
    <location>
        <begin position="357"/>
        <end position="379"/>
    </location>
</feature>
<evidence type="ECO:0000256" key="5">
    <source>
        <dbReference type="ARBA" id="ARBA00022692"/>
    </source>
</evidence>
<protein>
    <submittedName>
        <fullName evidence="14">Otopetrin</fullName>
    </submittedName>
</protein>
<dbReference type="Pfam" id="PF03189">
    <property type="entry name" value="Otopetrin"/>
    <property type="match status" value="1"/>
</dbReference>
<evidence type="ECO:0000256" key="7">
    <source>
        <dbReference type="ARBA" id="ARBA00022989"/>
    </source>
</evidence>
<dbReference type="PANTHER" id="PTHR21522">
    <property type="entry name" value="PROTON CHANNEL OTOP"/>
    <property type="match status" value="1"/>
</dbReference>
<feature type="compositionally biased region" description="Basic and acidic residues" evidence="11">
    <location>
        <begin position="166"/>
        <end position="176"/>
    </location>
</feature>
<keyword evidence="5 12" id="KW-0812">Transmembrane</keyword>
<feature type="transmembrane region" description="Helical" evidence="12">
    <location>
        <begin position="30"/>
        <end position="51"/>
    </location>
</feature>
<feature type="transmembrane region" description="Helical" evidence="12">
    <location>
        <begin position="507"/>
        <end position="529"/>
    </location>
</feature>
<feature type="transmembrane region" description="Helical" evidence="12">
    <location>
        <begin position="63"/>
        <end position="84"/>
    </location>
</feature>
<dbReference type="Proteomes" id="UP000095280">
    <property type="component" value="Unplaced"/>
</dbReference>
<evidence type="ECO:0000256" key="8">
    <source>
        <dbReference type="ARBA" id="ARBA00023065"/>
    </source>
</evidence>
<evidence type="ECO:0000256" key="1">
    <source>
        <dbReference type="ARBA" id="ARBA00004651"/>
    </source>
</evidence>
<feature type="transmembrane region" description="Helical" evidence="12">
    <location>
        <begin position="586"/>
        <end position="607"/>
    </location>
</feature>
<proteinExistence type="inferred from homology"/>
<keyword evidence="6" id="KW-0375">Hydrogen ion transport</keyword>
<evidence type="ECO:0000256" key="12">
    <source>
        <dbReference type="SAM" id="Phobius"/>
    </source>
</evidence>
<feature type="compositionally biased region" description="Acidic residues" evidence="11">
    <location>
        <begin position="151"/>
        <end position="165"/>
    </location>
</feature>
<name>A0A1I8GWH4_9PLAT</name>
<evidence type="ECO:0000256" key="6">
    <source>
        <dbReference type="ARBA" id="ARBA00022781"/>
    </source>
</evidence>
<dbReference type="WBParaSite" id="maker-uti_cns_0003433-snap-gene-0.8-mRNA-1">
    <property type="protein sequence ID" value="maker-uti_cns_0003433-snap-gene-0.8-mRNA-1"/>
    <property type="gene ID" value="maker-uti_cns_0003433-snap-gene-0.8"/>
</dbReference>
<sequence length="764" mass="84013">MFPNFSRPSQLGFVADHSATPSKSLMQSLLTLYGMVILMLGVVIPISDALAKPAQHADYRQMFYIFMHGIGAVSIMYLDALIAFHKSDPNCSASRSAVSGQPLATVPEIRFEEASTTPPDSPNDAANGASELELLTTANNVPMGDRGAVFENEDKDNDDEEEEEKDEAKAADDRQISRTLAEPAEIAESVAATEAAETRLYLKPLPFCSGGSNSASANSMDSMTGTATGATTTYGGGGNRAQTSCRVFFDRVRRRLKVAKLAIQSKIDKIKKKRNGRRITWSAAGVNIYLRLGSVIFGFGVMVHDGFKIVDVLEKPDSAHCAGPWFLPKQVIHLIFIVCQTYYLFKHHRVTINTQKPLVRFILVHLMVTNLCIWGKTVIYEIKLSIMHLANTTEHHSNGTGAKQTHSRTLSTYLNATSTGHYQNGSIVHPAAHYLSKCDGLQLPEEDSPSHKLGPYLYPCAVEYGLICAAICFKLFARVGDVEVVPYGRKESPQGPRATTCHKSHKGLFLGLFIMICVLVPTISLIFLQRENEPGRHRDQHALAVIAVECLVLVCTSGMAVLGTVKAVRKLKLYKLHGSEAFDVNLLFVGLAGIICYNLFVTISVGACLLDPAAATVGPTVSMTRELGSGIEHCQWGSQFQFNIARLTGLKSFLEVTQSVAQTLFIMQAIQRKVTLQLAEGLSKPGRGTTIALLIANLAMWVASVFESQRDIADQLLLNYFGSMPWNIIKYIFLPLIIFYRFHSTVCLSEIWIQSYKLPKTSHR</sequence>
<dbReference type="PANTHER" id="PTHR21522:SF32">
    <property type="entry name" value="OTOPETRIN-2"/>
    <property type="match status" value="1"/>
</dbReference>
<reference evidence="14" key="1">
    <citation type="submission" date="2016-11" db="UniProtKB">
        <authorList>
            <consortium name="WormBaseParasite"/>
        </authorList>
    </citation>
    <scope>IDENTIFICATION</scope>
</reference>
<evidence type="ECO:0000256" key="9">
    <source>
        <dbReference type="ARBA" id="ARBA00023136"/>
    </source>
</evidence>
<feature type="transmembrane region" description="Helical" evidence="12">
    <location>
        <begin position="323"/>
        <end position="345"/>
    </location>
</feature>
<feature type="transmembrane region" description="Helical" evidence="12">
    <location>
        <begin position="718"/>
        <end position="740"/>
    </location>
</feature>
<comment type="similarity">
    <text evidence="2">Belongs to the otopetrin family.</text>
</comment>
<keyword evidence="3" id="KW-0813">Transport</keyword>
<keyword evidence="13" id="KW-1185">Reference proteome</keyword>
<dbReference type="InterPro" id="IPR004878">
    <property type="entry name" value="Otopetrin"/>
</dbReference>
<feature type="transmembrane region" description="Helical" evidence="12">
    <location>
        <begin position="541"/>
        <end position="565"/>
    </location>
</feature>
<evidence type="ECO:0000256" key="10">
    <source>
        <dbReference type="ARBA" id="ARBA00023303"/>
    </source>
</evidence>
<evidence type="ECO:0000313" key="14">
    <source>
        <dbReference type="WBParaSite" id="maker-uti_cns_0003433-snap-gene-0.8-mRNA-1"/>
    </source>
</evidence>
<dbReference type="GO" id="GO:0015252">
    <property type="term" value="F:proton channel activity"/>
    <property type="evidence" value="ECO:0007669"/>
    <property type="project" value="InterPro"/>
</dbReference>
<dbReference type="AlphaFoldDB" id="A0A1I8GWH4"/>
<dbReference type="GO" id="GO:0005886">
    <property type="term" value="C:plasma membrane"/>
    <property type="evidence" value="ECO:0007669"/>
    <property type="project" value="UniProtKB-SubCell"/>
</dbReference>
<keyword evidence="8" id="KW-0406">Ion transport</keyword>
<accession>A0A1I8GWH4</accession>
<keyword evidence="9 12" id="KW-0472">Membrane</keyword>
<comment type="subcellular location">
    <subcellularLocation>
        <location evidence="1">Cell membrane</location>
        <topology evidence="1">Multi-pass membrane protein</topology>
    </subcellularLocation>
</comment>
<feature type="region of interest" description="Disordered" evidence="11">
    <location>
        <begin position="141"/>
        <end position="182"/>
    </location>
</feature>
<evidence type="ECO:0000256" key="2">
    <source>
        <dbReference type="ARBA" id="ARBA00006513"/>
    </source>
</evidence>
<organism evidence="13 14">
    <name type="scientific">Macrostomum lignano</name>
    <dbReference type="NCBI Taxonomy" id="282301"/>
    <lineage>
        <taxon>Eukaryota</taxon>
        <taxon>Metazoa</taxon>
        <taxon>Spiralia</taxon>
        <taxon>Lophotrochozoa</taxon>
        <taxon>Platyhelminthes</taxon>
        <taxon>Rhabditophora</taxon>
        <taxon>Macrostomorpha</taxon>
        <taxon>Macrostomida</taxon>
        <taxon>Macrostomidae</taxon>
        <taxon>Macrostomum</taxon>
    </lineage>
</organism>
<evidence type="ECO:0000256" key="4">
    <source>
        <dbReference type="ARBA" id="ARBA00022475"/>
    </source>
</evidence>
<keyword evidence="10" id="KW-0407">Ion channel</keyword>
<feature type="transmembrane region" description="Helical" evidence="12">
    <location>
        <begin position="279"/>
        <end position="303"/>
    </location>
</feature>
<feature type="transmembrane region" description="Helical" evidence="12">
    <location>
        <begin position="688"/>
        <end position="706"/>
    </location>
</feature>
<keyword evidence="4" id="KW-1003">Cell membrane</keyword>
<evidence type="ECO:0000313" key="13">
    <source>
        <dbReference type="Proteomes" id="UP000095280"/>
    </source>
</evidence>
<keyword evidence="7 12" id="KW-1133">Transmembrane helix</keyword>